<dbReference type="InterPro" id="IPR002925">
    <property type="entry name" value="Dienelactn_hydro"/>
</dbReference>
<reference evidence="2 3" key="1">
    <citation type="submission" date="2015-05" db="EMBL/GenBank/DDBJ databases">
        <title>Complete genome sequence of Corynebacterium epidermidicanis DSM 45586, isolated from the skin of a dog suffering from pruritus.</title>
        <authorList>
            <person name="Ruckert C."/>
            <person name="Albersmeier A."/>
            <person name="Winkler A."/>
            <person name="Tauch A."/>
        </authorList>
    </citation>
    <scope>NUCLEOTIDE SEQUENCE [LARGE SCALE GENOMIC DNA]</scope>
    <source>
        <strain evidence="2 3">DSM 45586</strain>
    </source>
</reference>
<dbReference type="Pfam" id="PF01738">
    <property type="entry name" value="DLH"/>
    <property type="match status" value="1"/>
</dbReference>
<dbReference type="KEGG" id="cei:CEPID_02355"/>
<feature type="domain" description="Dienelactone hydrolase" evidence="1">
    <location>
        <begin position="103"/>
        <end position="161"/>
    </location>
</feature>
<dbReference type="PANTHER" id="PTHR33428:SF14">
    <property type="entry name" value="CARBOXYLESTERASE TYPE B DOMAIN-CONTAINING PROTEIN"/>
    <property type="match status" value="1"/>
</dbReference>
<dbReference type="EMBL" id="CP011541">
    <property type="protein sequence ID" value="AKK02352.1"/>
    <property type="molecule type" value="Genomic_DNA"/>
</dbReference>
<dbReference type="STRING" id="1050174.CEPID_02355"/>
<name>A0A0G3GU14_9CORY</name>
<accession>A0A0G3GU14</accession>
<sequence>MSNLSKRGPHRVLVGDLEYAGLPGRLYTPAEGNGLPAVAFGHDWMTDIKRYHATLRHLASWGIVVAAPATEVGPLPNHKGLASDLETALQILTGVKLGAGHVTVAPGKIGLAGHGMGAGAAILAAAGRERLRAVAALYPAETSPSSVSAAAHVSAPGLIIGPSSPDFIEAGNPLRVAGNWGGAVTYREIEDGTQRGFAEFSPLRVAAGLGMPQSAKQEIARGLLTGFLLHRVANENKYSAFSDPTAVAKKVLSYDSTGIALKLADSNAGNGTSIKVSK</sequence>
<evidence type="ECO:0000259" key="1">
    <source>
        <dbReference type="Pfam" id="PF01738"/>
    </source>
</evidence>
<dbReference type="GO" id="GO:0016787">
    <property type="term" value="F:hydrolase activity"/>
    <property type="evidence" value="ECO:0007669"/>
    <property type="project" value="UniProtKB-KW"/>
</dbReference>
<dbReference type="PATRIC" id="fig|1050174.4.peg.477"/>
<keyword evidence="3" id="KW-1185">Reference proteome</keyword>
<dbReference type="InterPro" id="IPR029058">
    <property type="entry name" value="AB_hydrolase_fold"/>
</dbReference>
<evidence type="ECO:0000313" key="3">
    <source>
        <dbReference type="Proteomes" id="UP000035368"/>
    </source>
</evidence>
<dbReference type="PANTHER" id="PTHR33428">
    <property type="entry name" value="CHLOROPHYLLASE-2, CHLOROPLASTIC"/>
    <property type="match status" value="1"/>
</dbReference>
<dbReference type="AlphaFoldDB" id="A0A0G3GU14"/>
<dbReference type="Gene3D" id="3.40.50.1820">
    <property type="entry name" value="alpha/beta hydrolase"/>
    <property type="match status" value="1"/>
</dbReference>
<gene>
    <name evidence="2" type="ORF">CEPID_02355</name>
</gene>
<keyword evidence="2" id="KW-0378">Hydrolase</keyword>
<proteinExistence type="predicted"/>
<organism evidence="2 3">
    <name type="scientific">Corynebacterium epidermidicanis</name>
    <dbReference type="NCBI Taxonomy" id="1050174"/>
    <lineage>
        <taxon>Bacteria</taxon>
        <taxon>Bacillati</taxon>
        <taxon>Actinomycetota</taxon>
        <taxon>Actinomycetes</taxon>
        <taxon>Mycobacteriales</taxon>
        <taxon>Corynebacteriaceae</taxon>
        <taxon>Corynebacterium</taxon>
    </lineage>
</organism>
<dbReference type="Proteomes" id="UP000035368">
    <property type="component" value="Chromosome"/>
</dbReference>
<dbReference type="SUPFAM" id="SSF53474">
    <property type="entry name" value="alpha/beta-Hydrolases"/>
    <property type="match status" value="1"/>
</dbReference>
<protein>
    <submittedName>
        <fullName evidence="2">Dienelactone hydrolase-like enzyme</fullName>
    </submittedName>
</protein>
<evidence type="ECO:0000313" key="2">
    <source>
        <dbReference type="EMBL" id="AKK02352.1"/>
    </source>
</evidence>